<dbReference type="RefSeq" id="WP_345840459.1">
    <property type="nucleotide sequence ID" value="NZ_JBDIME010000012.1"/>
</dbReference>
<protein>
    <submittedName>
        <fullName evidence="2">Uncharacterized protein</fullName>
    </submittedName>
</protein>
<sequence>MDTDFMAAAGDRPGAVTPSDTIGFPMGQLRTANKRRNRALDRAAAKPAKAAAPVKTAKSRTAKSAAS</sequence>
<comment type="caution">
    <text evidence="2">The sequence shown here is derived from an EMBL/GenBank/DDBJ whole genome shotgun (WGS) entry which is preliminary data.</text>
</comment>
<proteinExistence type="predicted"/>
<feature type="compositionally biased region" description="Low complexity" evidence="1">
    <location>
        <begin position="45"/>
        <end position="56"/>
    </location>
</feature>
<organism evidence="2 3">
    <name type="scientific">Sphingomonas oligophenolica</name>
    <dbReference type="NCBI Taxonomy" id="301154"/>
    <lineage>
        <taxon>Bacteria</taxon>
        <taxon>Pseudomonadati</taxon>
        <taxon>Pseudomonadota</taxon>
        <taxon>Alphaproteobacteria</taxon>
        <taxon>Sphingomonadales</taxon>
        <taxon>Sphingomonadaceae</taxon>
        <taxon>Sphingomonas</taxon>
    </lineage>
</organism>
<gene>
    <name evidence="2" type="ORF">ABC974_14450</name>
</gene>
<evidence type="ECO:0000313" key="2">
    <source>
        <dbReference type="EMBL" id="MEN2790838.1"/>
    </source>
</evidence>
<accession>A0ABU9Y4U5</accession>
<feature type="region of interest" description="Disordered" evidence="1">
    <location>
        <begin position="1"/>
        <end position="26"/>
    </location>
</feature>
<name>A0ABU9Y4U5_9SPHN</name>
<feature type="region of interest" description="Disordered" evidence="1">
    <location>
        <begin position="39"/>
        <end position="67"/>
    </location>
</feature>
<evidence type="ECO:0000313" key="3">
    <source>
        <dbReference type="Proteomes" id="UP001419910"/>
    </source>
</evidence>
<dbReference type="Proteomes" id="UP001419910">
    <property type="component" value="Unassembled WGS sequence"/>
</dbReference>
<keyword evidence="3" id="KW-1185">Reference proteome</keyword>
<evidence type="ECO:0000256" key="1">
    <source>
        <dbReference type="SAM" id="MobiDB-lite"/>
    </source>
</evidence>
<dbReference type="EMBL" id="JBDIME010000012">
    <property type="protein sequence ID" value="MEN2790838.1"/>
    <property type="molecule type" value="Genomic_DNA"/>
</dbReference>
<reference evidence="2 3" key="1">
    <citation type="submission" date="2024-05" db="EMBL/GenBank/DDBJ databases">
        <authorList>
            <person name="Liu Q."/>
            <person name="Xin Y.-H."/>
        </authorList>
    </citation>
    <scope>NUCLEOTIDE SEQUENCE [LARGE SCALE GENOMIC DNA]</scope>
    <source>
        <strain evidence="2 3">CGMCC 1.10181</strain>
    </source>
</reference>